<feature type="domain" description="UBX" evidence="1">
    <location>
        <begin position="2"/>
        <end position="94"/>
    </location>
</feature>
<dbReference type="GO" id="GO:0005783">
    <property type="term" value="C:endoplasmic reticulum"/>
    <property type="evidence" value="ECO:0007669"/>
    <property type="project" value="TreeGrafter"/>
</dbReference>
<organism evidence="2 3">
    <name type="scientific">Acrasis kona</name>
    <dbReference type="NCBI Taxonomy" id="1008807"/>
    <lineage>
        <taxon>Eukaryota</taxon>
        <taxon>Discoba</taxon>
        <taxon>Heterolobosea</taxon>
        <taxon>Tetramitia</taxon>
        <taxon>Eutetramitia</taxon>
        <taxon>Acrasidae</taxon>
        <taxon>Acrasis</taxon>
    </lineage>
</organism>
<dbReference type="EMBL" id="JAOPGA020001714">
    <property type="protein sequence ID" value="KAL0490754.1"/>
    <property type="molecule type" value="Genomic_DNA"/>
</dbReference>
<dbReference type="PANTHER" id="PTHR46424">
    <property type="entry name" value="UBX DOMAIN-CONTAINING PROTEIN 4"/>
    <property type="match status" value="1"/>
</dbReference>
<dbReference type="CDD" id="cd01767">
    <property type="entry name" value="UBX"/>
    <property type="match status" value="1"/>
</dbReference>
<dbReference type="SUPFAM" id="SSF54236">
    <property type="entry name" value="Ubiquitin-like"/>
    <property type="match status" value="1"/>
</dbReference>
<sequence length="189" mass="21174">MSEPKQCLLSIRLLDGESVKAKFKAQDTLSKVAAYVSQKALDLKKDKLPRGRWYGIEKGISFDMPYPKKSFDVNTLGEITLEQAGLVPSGTLVVTITGIERQLQKSGGTITDAKLQSAIGNRLHGDSHEEKKAFEDEQLRKEAEEKKQAQINKKKELEKIRAQIQGDKVDREKIVWVPKSKPNVTQGDQ</sequence>
<dbReference type="AlphaFoldDB" id="A0AAW2ZPU3"/>
<dbReference type="SMART" id="SM00166">
    <property type="entry name" value="UBX"/>
    <property type="match status" value="1"/>
</dbReference>
<name>A0AAW2ZPU3_9EUKA</name>
<evidence type="ECO:0000313" key="2">
    <source>
        <dbReference type="EMBL" id="KAL0490754.1"/>
    </source>
</evidence>
<dbReference type="GO" id="GO:0036503">
    <property type="term" value="P:ERAD pathway"/>
    <property type="evidence" value="ECO:0007669"/>
    <property type="project" value="TreeGrafter"/>
</dbReference>
<dbReference type="PROSITE" id="PS50033">
    <property type="entry name" value="UBX"/>
    <property type="match status" value="1"/>
</dbReference>
<reference evidence="2 3" key="1">
    <citation type="submission" date="2024-03" db="EMBL/GenBank/DDBJ databases">
        <title>The Acrasis kona genome and developmental transcriptomes reveal deep origins of eukaryotic multicellular pathways.</title>
        <authorList>
            <person name="Sheikh S."/>
            <person name="Fu C.-J."/>
            <person name="Brown M.W."/>
            <person name="Baldauf S.L."/>
        </authorList>
    </citation>
    <scope>NUCLEOTIDE SEQUENCE [LARGE SCALE GENOMIC DNA]</scope>
    <source>
        <strain evidence="2 3">ATCC MYA-3509</strain>
    </source>
</reference>
<dbReference type="InterPro" id="IPR001012">
    <property type="entry name" value="UBX_dom"/>
</dbReference>
<dbReference type="InterPro" id="IPR029071">
    <property type="entry name" value="Ubiquitin-like_domsf"/>
</dbReference>
<dbReference type="PANTHER" id="PTHR46424:SF1">
    <property type="entry name" value="UBX DOMAIN-CONTAINING PROTEIN 4"/>
    <property type="match status" value="1"/>
</dbReference>
<proteinExistence type="predicted"/>
<evidence type="ECO:0000259" key="1">
    <source>
        <dbReference type="PROSITE" id="PS50033"/>
    </source>
</evidence>
<keyword evidence="3" id="KW-1185">Reference proteome</keyword>
<accession>A0AAW2ZPU3</accession>
<dbReference type="Gene3D" id="3.10.20.90">
    <property type="entry name" value="Phosphatidylinositol 3-kinase Catalytic Subunit, Chain A, domain 1"/>
    <property type="match status" value="1"/>
</dbReference>
<gene>
    <name evidence="2" type="ORF">AKO1_002517</name>
</gene>
<dbReference type="Pfam" id="PF00789">
    <property type="entry name" value="UBX"/>
    <property type="match status" value="1"/>
</dbReference>
<protein>
    <recommendedName>
        <fullName evidence="1">UBX domain-containing protein</fullName>
    </recommendedName>
</protein>
<comment type="caution">
    <text evidence="2">The sequence shown here is derived from an EMBL/GenBank/DDBJ whole genome shotgun (WGS) entry which is preliminary data.</text>
</comment>
<evidence type="ECO:0000313" key="3">
    <source>
        <dbReference type="Proteomes" id="UP001431209"/>
    </source>
</evidence>
<dbReference type="Proteomes" id="UP001431209">
    <property type="component" value="Unassembled WGS sequence"/>
</dbReference>